<dbReference type="InterPro" id="IPR040263">
    <property type="entry name" value="PWP3A_3B_4"/>
</dbReference>
<dbReference type="InterPro" id="IPR048795">
    <property type="entry name" value="PWP3A_3B_4_C"/>
</dbReference>
<feature type="compositionally biased region" description="Polar residues" evidence="2">
    <location>
        <begin position="52"/>
        <end position="80"/>
    </location>
</feature>
<dbReference type="InterPro" id="IPR035504">
    <property type="entry name" value="MUM1-like_PWWP"/>
</dbReference>
<feature type="region of interest" description="Disordered" evidence="2">
    <location>
        <begin position="1"/>
        <end position="189"/>
    </location>
</feature>
<dbReference type="Ensembl" id="ENSAPOT00000016393.1">
    <property type="protein sequence ID" value="ENSAPOP00000021403.1"/>
    <property type="gene ID" value="ENSAPOG00000001937.1"/>
</dbReference>
<dbReference type="Pfam" id="PF20884">
    <property type="entry name" value="MUM1-like_PWWP"/>
    <property type="match status" value="1"/>
</dbReference>
<feature type="region of interest" description="Disordered" evidence="2">
    <location>
        <begin position="202"/>
        <end position="223"/>
    </location>
</feature>
<name>A0A3Q1FVQ5_9TELE</name>
<feature type="compositionally biased region" description="Basic and acidic residues" evidence="2">
    <location>
        <begin position="9"/>
        <end position="22"/>
    </location>
</feature>
<proteinExistence type="inferred from homology"/>
<evidence type="ECO:0000313" key="6">
    <source>
        <dbReference type="Proteomes" id="UP000257200"/>
    </source>
</evidence>
<feature type="compositionally biased region" description="Low complexity" evidence="2">
    <location>
        <begin position="23"/>
        <end position="44"/>
    </location>
</feature>
<feature type="domain" description="MUM1-like PWWP" evidence="3">
    <location>
        <begin position="239"/>
        <end position="316"/>
    </location>
</feature>
<dbReference type="STRING" id="80966.ENSAPOP00000000721"/>
<reference evidence="5" key="1">
    <citation type="submission" date="2025-05" db="UniProtKB">
        <authorList>
            <consortium name="Ensembl"/>
        </authorList>
    </citation>
    <scope>IDENTIFICATION</scope>
</reference>
<dbReference type="PANTHER" id="PTHR31333:SF6">
    <property type="entry name" value="MUM1 LIKE 1"/>
    <property type="match status" value="1"/>
</dbReference>
<accession>A0A3Q1FVQ5</accession>
<dbReference type="Gene3D" id="2.30.30.140">
    <property type="match status" value="1"/>
</dbReference>
<evidence type="ECO:0000256" key="1">
    <source>
        <dbReference type="ARBA" id="ARBA00008188"/>
    </source>
</evidence>
<dbReference type="Ensembl" id="ENSAPOT00000016379.1">
    <property type="protein sequence ID" value="ENSAPOP00000000721.1"/>
    <property type="gene ID" value="ENSAPOG00000001937.1"/>
</dbReference>
<organism evidence="5 6">
    <name type="scientific">Acanthochromis polyacanthus</name>
    <name type="common">spiny chromis</name>
    <dbReference type="NCBI Taxonomy" id="80966"/>
    <lineage>
        <taxon>Eukaryota</taxon>
        <taxon>Metazoa</taxon>
        <taxon>Chordata</taxon>
        <taxon>Craniata</taxon>
        <taxon>Vertebrata</taxon>
        <taxon>Euteleostomi</taxon>
        <taxon>Actinopterygii</taxon>
        <taxon>Neopterygii</taxon>
        <taxon>Teleostei</taxon>
        <taxon>Neoteleostei</taxon>
        <taxon>Acanthomorphata</taxon>
        <taxon>Ovalentaria</taxon>
        <taxon>Pomacentridae</taxon>
        <taxon>Acanthochromis</taxon>
    </lineage>
</organism>
<feature type="compositionally biased region" description="Polar residues" evidence="2">
    <location>
        <begin position="131"/>
        <end position="141"/>
    </location>
</feature>
<protein>
    <submittedName>
        <fullName evidence="5">PWWP domain-containing protein MUM1-like</fullName>
    </submittedName>
</protein>
<feature type="compositionally biased region" description="Acidic residues" evidence="2">
    <location>
        <begin position="211"/>
        <end position="223"/>
    </location>
</feature>
<feature type="domain" description="PWWP" evidence="4">
    <location>
        <begin position="396"/>
        <end position="537"/>
    </location>
</feature>
<evidence type="ECO:0000259" key="3">
    <source>
        <dbReference type="Pfam" id="PF20884"/>
    </source>
</evidence>
<evidence type="ECO:0000313" key="5">
    <source>
        <dbReference type="Ensembl" id="ENSAPOP00000021403.1"/>
    </source>
</evidence>
<dbReference type="PANTHER" id="PTHR31333">
    <property type="entry name" value="PWWP DOMAIN-CONTAINING DNA REPAIR FACTOR 3 FAMILY MEMBER"/>
    <property type="match status" value="1"/>
</dbReference>
<dbReference type="SUPFAM" id="SSF63748">
    <property type="entry name" value="Tudor/PWWP/MBT"/>
    <property type="match status" value="1"/>
</dbReference>
<evidence type="ECO:0000259" key="4">
    <source>
        <dbReference type="Pfam" id="PF20886"/>
    </source>
</evidence>
<dbReference type="CDD" id="cd06080">
    <property type="entry name" value="PWWP_MUM1-like"/>
    <property type="match status" value="1"/>
</dbReference>
<evidence type="ECO:0000256" key="2">
    <source>
        <dbReference type="SAM" id="MobiDB-lite"/>
    </source>
</evidence>
<dbReference type="GeneTree" id="ENSGT00390000001700"/>
<keyword evidence="6" id="KW-1185">Reference proteome</keyword>
<feature type="region of interest" description="Disordered" evidence="2">
    <location>
        <begin position="366"/>
        <end position="389"/>
    </location>
</feature>
<dbReference type="Proteomes" id="UP000257200">
    <property type="component" value="Unplaced"/>
</dbReference>
<dbReference type="FunFam" id="2.30.30.140:FF:000063">
    <property type="entry name" value="PWWP domain-containing DNA repair factor 3A"/>
    <property type="match status" value="1"/>
</dbReference>
<dbReference type="Gene3D" id="6.10.300.20">
    <property type="match status" value="1"/>
</dbReference>
<dbReference type="Pfam" id="PF20886">
    <property type="entry name" value="PWP3A-B_C"/>
    <property type="match status" value="1"/>
</dbReference>
<dbReference type="PROSITE" id="PS51257">
    <property type="entry name" value="PROKAR_LIPOPROTEIN"/>
    <property type="match status" value="1"/>
</dbReference>
<dbReference type="AlphaFoldDB" id="A0A3Q1FVQ5"/>
<comment type="similarity">
    <text evidence="1">Belongs to the PWWP3A family.</text>
</comment>
<sequence>MKGKSPKTTKMEPKKMSTDKGTSDIVSSSATASSCDVSSSPVTAKRGRRRTGQTQEACLTSTPVHSPSADILSNISNSPHSAKEVELGYTKFTARPKMSEVDSSCSKSKSQGRRKRGNATRPRNGERKASNEQLQTCSKTSGPPPKRQRGRTRKNEICNLKGETTTQSCERSRPRFELPESAEQDDSLLSSDLSIELSHHEEQLPSLSFQADEESDDEEEEELPSFLMQADRKLPSIREGVFVWHKFRNYPFWPALVKSVNRKQKKASIVFIEYSSIQKKKGFAVALKSLKPFDCEEANELVCKAKEKFDATIAWCLELKTDYEFKIACGSFSGSFIEYFDHDMSYPVRRKYPQAESERLTLGSDVMTEEPCDDRKEDSFSEQQEEVGRRSKRLLPDRTHAAHNRANEKLVHFIVKQRMVEGHLLAVIRGQQQSRWLHSFLSANRRRVVNIYLEDDQQLDQVYWYLNELYATAVGSASCLNEVKSIERVPFVLDVLLPEAIINAIAGVDKVSVKKAEEKYLKGRCISNRERQEFDLMLERQMKKKF</sequence>